<evidence type="ECO:0000313" key="1">
    <source>
        <dbReference type="EMBL" id="PPK63532.1"/>
    </source>
</evidence>
<evidence type="ECO:0000313" key="2">
    <source>
        <dbReference type="Proteomes" id="UP000239203"/>
    </source>
</evidence>
<sequence length="247" mass="26889">MPVTSSPDDLAHRITALERQVDELARGTLSNAVISSGGIEIRDLGGIKLIDQDGQVVFLVGGLAGTMARPDGTPQPITAISDDRGRWRITVMDDNPQNKGYRQYVAIWDYSGNIIVGDDVDSGAGLARPYIPHTVARSRYTDWAATTSSDWEALETATLNRQHPYLDAHVRCTSDNPDTRGEVRLRDEGSGVILASAPVGYVIDYRFWRQPMPGLHGENRAVHLEARRTAGTGAIRATFAYASGVQS</sequence>
<name>A0A2S6GE71_9PSEU</name>
<proteinExistence type="predicted"/>
<comment type="caution">
    <text evidence="1">The sequence shown here is derived from an EMBL/GenBank/DDBJ whole genome shotgun (WGS) entry which is preliminary data.</text>
</comment>
<dbReference type="OrthoDB" id="3672045at2"/>
<gene>
    <name evidence="1" type="ORF">CLV40_12759</name>
</gene>
<accession>A0A2S6GE71</accession>
<keyword evidence="2" id="KW-1185">Reference proteome</keyword>
<organism evidence="1 2">
    <name type="scientific">Actinokineospora auranticolor</name>
    <dbReference type="NCBI Taxonomy" id="155976"/>
    <lineage>
        <taxon>Bacteria</taxon>
        <taxon>Bacillati</taxon>
        <taxon>Actinomycetota</taxon>
        <taxon>Actinomycetes</taxon>
        <taxon>Pseudonocardiales</taxon>
        <taxon>Pseudonocardiaceae</taxon>
        <taxon>Actinokineospora</taxon>
    </lineage>
</organism>
<dbReference type="AlphaFoldDB" id="A0A2S6GE71"/>
<dbReference type="EMBL" id="PTIX01000027">
    <property type="protein sequence ID" value="PPK63532.1"/>
    <property type="molecule type" value="Genomic_DNA"/>
</dbReference>
<protein>
    <submittedName>
        <fullName evidence="1">Uncharacterized protein</fullName>
    </submittedName>
</protein>
<reference evidence="1 2" key="1">
    <citation type="submission" date="2018-02" db="EMBL/GenBank/DDBJ databases">
        <title>Genomic Encyclopedia of Archaeal and Bacterial Type Strains, Phase II (KMG-II): from individual species to whole genera.</title>
        <authorList>
            <person name="Goeker M."/>
        </authorList>
    </citation>
    <scope>NUCLEOTIDE SEQUENCE [LARGE SCALE GENOMIC DNA]</scope>
    <source>
        <strain evidence="1 2">YU 961-1</strain>
    </source>
</reference>
<dbReference type="RefSeq" id="WP_104482663.1">
    <property type="nucleotide sequence ID" value="NZ_CP154825.1"/>
</dbReference>
<dbReference type="Proteomes" id="UP000239203">
    <property type="component" value="Unassembled WGS sequence"/>
</dbReference>